<reference evidence="1" key="1">
    <citation type="submission" date="2022-07" db="EMBL/GenBank/DDBJ databases">
        <authorList>
            <person name="Macas J."/>
            <person name="Novak P."/>
            <person name="Neumann P."/>
        </authorList>
    </citation>
    <scope>NUCLEOTIDE SEQUENCE</scope>
</reference>
<comment type="caution">
    <text evidence="1">The sequence shown here is derived from an EMBL/GenBank/DDBJ whole genome shotgun (WGS) entry which is preliminary data.</text>
</comment>
<sequence length="87" mass="10047">MLSSLTKCVFLVRLSSAFREALFVGRLQRLYGVQRLCTPSSRWRVSSMLFMVGIKRAWMKCRARCWNRSVLEARSERSYSTVGPPPS</sequence>
<name>A0AAV0GET8_9ASTE</name>
<gene>
    <name evidence="1" type="ORF">CEPIT_LOCUS42963</name>
</gene>
<keyword evidence="2" id="KW-1185">Reference proteome</keyword>
<organism evidence="1 2">
    <name type="scientific">Cuscuta epithymum</name>
    <dbReference type="NCBI Taxonomy" id="186058"/>
    <lineage>
        <taxon>Eukaryota</taxon>
        <taxon>Viridiplantae</taxon>
        <taxon>Streptophyta</taxon>
        <taxon>Embryophyta</taxon>
        <taxon>Tracheophyta</taxon>
        <taxon>Spermatophyta</taxon>
        <taxon>Magnoliopsida</taxon>
        <taxon>eudicotyledons</taxon>
        <taxon>Gunneridae</taxon>
        <taxon>Pentapetalae</taxon>
        <taxon>asterids</taxon>
        <taxon>lamiids</taxon>
        <taxon>Solanales</taxon>
        <taxon>Convolvulaceae</taxon>
        <taxon>Cuscuteae</taxon>
        <taxon>Cuscuta</taxon>
        <taxon>Cuscuta subgen. Cuscuta</taxon>
    </lineage>
</organism>
<accession>A0AAV0GET8</accession>
<dbReference type="Proteomes" id="UP001152523">
    <property type="component" value="Unassembled WGS sequence"/>
</dbReference>
<dbReference type="AlphaFoldDB" id="A0AAV0GET8"/>
<evidence type="ECO:0000313" key="1">
    <source>
        <dbReference type="EMBL" id="CAH9146405.1"/>
    </source>
</evidence>
<dbReference type="EMBL" id="CAMAPF010001104">
    <property type="protein sequence ID" value="CAH9146405.1"/>
    <property type="molecule type" value="Genomic_DNA"/>
</dbReference>
<evidence type="ECO:0008006" key="3">
    <source>
        <dbReference type="Google" id="ProtNLM"/>
    </source>
</evidence>
<proteinExistence type="predicted"/>
<evidence type="ECO:0000313" key="2">
    <source>
        <dbReference type="Proteomes" id="UP001152523"/>
    </source>
</evidence>
<protein>
    <recommendedName>
        <fullName evidence="3">Secreted protein</fullName>
    </recommendedName>
</protein>